<keyword evidence="1" id="KW-1133">Transmembrane helix</keyword>
<feature type="transmembrane region" description="Helical" evidence="1">
    <location>
        <begin position="122"/>
        <end position="145"/>
    </location>
</feature>
<dbReference type="AlphaFoldDB" id="A0A0M3HYT9"/>
<proteinExistence type="predicted"/>
<accession>A0A0M3HYT9</accession>
<feature type="chain" id="PRO_5005656712" evidence="2">
    <location>
        <begin position="27"/>
        <end position="313"/>
    </location>
</feature>
<feature type="signal peptide" evidence="2">
    <location>
        <begin position="1"/>
        <end position="26"/>
    </location>
</feature>
<keyword evidence="1" id="KW-0472">Membrane</keyword>
<keyword evidence="3" id="KW-1185">Reference proteome</keyword>
<organism evidence="3 4">
    <name type="scientific">Ascaris lumbricoides</name>
    <name type="common">Giant roundworm</name>
    <dbReference type="NCBI Taxonomy" id="6252"/>
    <lineage>
        <taxon>Eukaryota</taxon>
        <taxon>Metazoa</taxon>
        <taxon>Ecdysozoa</taxon>
        <taxon>Nematoda</taxon>
        <taxon>Chromadorea</taxon>
        <taxon>Rhabditida</taxon>
        <taxon>Spirurina</taxon>
        <taxon>Ascaridomorpha</taxon>
        <taxon>Ascaridoidea</taxon>
        <taxon>Ascarididae</taxon>
        <taxon>Ascaris</taxon>
    </lineage>
</organism>
<reference evidence="4" key="1">
    <citation type="submission" date="2017-02" db="UniProtKB">
        <authorList>
            <consortium name="WormBaseParasite"/>
        </authorList>
    </citation>
    <scope>IDENTIFICATION</scope>
</reference>
<evidence type="ECO:0000256" key="2">
    <source>
        <dbReference type="SAM" id="SignalP"/>
    </source>
</evidence>
<sequence length="313" mass="36307">MPSRWHGMRNRKGSTGMLLAAYTVWAQTASYQVSAVKERDVSCLYRAFLALYNIEGKGIMALIFTGNGTEYIIIILRKQTVVEMMQTSLKSESSIEKLRCGKSRRRNKKQEFLRSLLRRNTCIIITGVNCATVALHCVAFIGLYLHMLQTKREMEQRKFEDSQLSSEVLRKYYNLSSFQHCDYKMGSFFTKVTCDSRCGNGAFINRYRWLRSPFTDSTCIDQNDQVKCFDDESMCRGIIEEKAFRPCGGLRDTKIDKKRLITTEQLVIVPLMKLDQYISSTLLSQKLIGLCPRCYYHGQPLYVYVVLLWLRRK</sequence>
<dbReference type="Proteomes" id="UP000036681">
    <property type="component" value="Unplaced"/>
</dbReference>
<evidence type="ECO:0000313" key="4">
    <source>
        <dbReference type="WBParaSite" id="ALUE_0000875001-mRNA-1"/>
    </source>
</evidence>
<dbReference type="WBParaSite" id="ALUE_0000875001-mRNA-1">
    <property type="protein sequence ID" value="ALUE_0000875001-mRNA-1"/>
    <property type="gene ID" value="ALUE_0000875001"/>
</dbReference>
<name>A0A0M3HYT9_ASCLU</name>
<evidence type="ECO:0000313" key="3">
    <source>
        <dbReference type="Proteomes" id="UP000036681"/>
    </source>
</evidence>
<evidence type="ECO:0000256" key="1">
    <source>
        <dbReference type="SAM" id="Phobius"/>
    </source>
</evidence>
<keyword evidence="1" id="KW-0812">Transmembrane</keyword>
<feature type="transmembrane region" description="Helical" evidence="1">
    <location>
        <begin position="59"/>
        <end position="76"/>
    </location>
</feature>
<keyword evidence="2" id="KW-0732">Signal</keyword>
<protein>
    <submittedName>
        <fullName evidence="4">WSC domain-containing protein</fullName>
    </submittedName>
</protein>